<dbReference type="AlphaFoldDB" id="A0AAN6BN09"/>
<dbReference type="InterPro" id="IPR039527">
    <property type="entry name" value="PIGG/GPI7"/>
</dbReference>
<dbReference type="Pfam" id="PF01663">
    <property type="entry name" value="Phosphodiest"/>
    <property type="match status" value="1"/>
</dbReference>
<proteinExistence type="inferred from homology"/>
<evidence type="ECO:0000256" key="5">
    <source>
        <dbReference type="ARBA" id="ARBA00022502"/>
    </source>
</evidence>
<dbReference type="GO" id="GO:0006506">
    <property type="term" value="P:GPI anchor biosynthetic process"/>
    <property type="evidence" value="ECO:0007669"/>
    <property type="project" value="UniProtKB-KW"/>
</dbReference>
<dbReference type="InterPro" id="IPR045687">
    <property type="entry name" value="PIGG/GPI7_C"/>
</dbReference>
<protein>
    <recommendedName>
        <fullName evidence="4 12">GPI ethanolamine phosphate transferase 2</fullName>
    </recommendedName>
</protein>
<comment type="function">
    <text evidence="12">Ethanolamine phosphate transferase involved in glycosylphosphatidylinositol-anchor biosynthesis. Transfers ethanolamine phosphate to the GPI second mannose.</text>
</comment>
<feature type="transmembrane region" description="Helical" evidence="12">
    <location>
        <begin position="814"/>
        <end position="836"/>
    </location>
</feature>
<sequence>MNIFRRAKMMLFFSNVGIVLGVVVFMTGYFSAPPRVEFENDLEQAELQGAGEEERYAQPSAPFDKVVFMVIDALRSDFVYGKDSGFSFTQSLIKSGPAIPFTALAAPPTLTLSRIKAMTQGSGQSFLDAWLNVMHSADARRLVGEDTWLSRFKSERAPEKKMVYYGIDMWCMLYPEIWDRYETVDSFYLPNFSEVDSNVTRGLTSELDKDDWKGLVLHYLGLDNAAHFGGAASSIVRAKQVEMDDVVRQIYTALEDLPIHANTLFVLAGDHGMTDNGNHGGDTPAEIASALLFISPKFKSLGNTFTSPQPHNPEYTYYSVVDQVDIVPTLGTLLGFSIPAGSVGVVIKQLLALFPYLSQQVRVLMRNARQMVNLLSLKHGLEAPIRLDLCDSTCHCGSDRARRVLCLWERLTSEGSVRARSEDPDTHDAARLLQEICAEAQQVLSVAHNNLNLGRMATGIALLILVVLFLLSTLSFRGTEHSNNHRLISGAVVLFHSMTMFSSRLVEEEHLFWYWTSLAWLPAGTSKIGALFLPLLHLIGQSLNPAGETPWGAGTYLHGFLDDSPLWLWILAAAAHVLAVRTLSEAIGVAVGVGRYPSTCGACLVCGLTVLFKICSTHTFNPELLEFLPPLLQSIFSEEVGNLALWSLWSGLLALCVVLLVRHRAGTASVSQAASPAILVGIVELANVYLRAQARPKSLILFLIFDLQLHWLLSAFAKVQTDTSTISLTVLLLTQSAFFSGGRSNSLASLDMMNGYNGISHTDSMRNVILVSLQTILSNWIGPVWWSLAGLRLLSAATASKSRDSRVQCFLEYLTYQALYSAVSGLAVMASCLWWRDDGVLWTVLAPKYVNVALWAGFHQLLVNGLLGMGLWFGVAM</sequence>
<dbReference type="CDD" id="cd16024">
    <property type="entry name" value="GPI_EPT_2"/>
    <property type="match status" value="1"/>
</dbReference>
<evidence type="ECO:0000256" key="6">
    <source>
        <dbReference type="ARBA" id="ARBA00022679"/>
    </source>
</evidence>
<feature type="transmembrane region" description="Helical" evidence="12">
    <location>
        <begin position="518"/>
        <end position="539"/>
    </location>
</feature>
<evidence type="ECO:0000256" key="10">
    <source>
        <dbReference type="ARBA" id="ARBA00023136"/>
    </source>
</evidence>
<keyword evidence="7 12" id="KW-0812">Transmembrane</keyword>
<feature type="domain" description="GPI ethanolamine phosphate transferase 2 C-terminal" evidence="13">
    <location>
        <begin position="450"/>
        <end position="872"/>
    </location>
</feature>
<keyword evidence="5 12" id="KW-0337">GPI-anchor biosynthesis</keyword>
<accession>A0AAN6BN09</accession>
<dbReference type="GO" id="GO:0051267">
    <property type="term" value="F:CP2 mannose-ethanolamine phosphotransferase activity"/>
    <property type="evidence" value="ECO:0007669"/>
    <property type="project" value="TreeGrafter"/>
</dbReference>
<feature type="transmembrane region" description="Helical" evidence="12">
    <location>
        <begin position="596"/>
        <end position="620"/>
    </location>
</feature>
<comment type="similarity">
    <text evidence="3 12">Belongs to the PIGG/PIGN/PIGO family. PIGG subfamily.</text>
</comment>
<feature type="transmembrane region" description="Helical" evidence="12">
    <location>
        <begin position="698"/>
        <end position="716"/>
    </location>
</feature>
<evidence type="ECO:0000313" key="14">
    <source>
        <dbReference type="EMBL" id="KAF4203688.1"/>
    </source>
</evidence>
<evidence type="ECO:0000256" key="3">
    <source>
        <dbReference type="ARBA" id="ARBA00005315"/>
    </source>
</evidence>
<evidence type="ECO:0000256" key="12">
    <source>
        <dbReference type="RuleBase" id="RU367106"/>
    </source>
</evidence>
<comment type="subcellular location">
    <subcellularLocation>
        <location evidence="1 12">Endoplasmic reticulum membrane</location>
        <topology evidence="1 12">Multi-pass membrane protein</topology>
    </subcellularLocation>
</comment>
<keyword evidence="10 12" id="KW-0472">Membrane</keyword>
<feature type="transmembrane region" description="Helical" evidence="12">
    <location>
        <begin position="728"/>
        <end position="748"/>
    </location>
</feature>
<dbReference type="InterPro" id="IPR037674">
    <property type="entry name" value="PIG-G_N"/>
</dbReference>
<keyword evidence="11" id="KW-0325">Glycoprotein</keyword>
<dbReference type="Gene3D" id="3.40.720.10">
    <property type="entry name" value="Alkaline Phosphatase, subunit A"/>
    <property type="match status" value="1"/>
</dbReference>
<evidence type="ECO:0000256" key="11">
    <source>
        <dbReference type="ARBA" id="ARBA00023180"/>
    </source>
</evidence>
<feature type="transmembrane region" description="Helical" evidence="12">
    <location>
        <begin position="12"/>
        <end position="32"/>
    </location>
</feature>
<evidence type="ECO:0000256" key="9">
    <source>
        <dbReference type="ARBA" id="ARBA00022989"/>
    </source>
</evidence>
<dbReference type="EMBL" id="JAAAPU010000074">
    <property type="protein sequence ID" value="KAF4203688.1"/>
    <property type="molecule type" value="Genomic_DNA"/>
</dbReference>
<keyword evidence="6 12" id="KW-0808">Transferase</keyword>
<evidence type="ECO:0000313" key="15">
    <source>
        <dbReference type="Proteomes" id="UP000649114"/>
    </source>
</evidence>
<reference evidence="14" key="2">
    <citation type="submission" date="2020-04" db="EMBL/GenBank/DDBJ databases">
        <authorList>
            <person name="Santos R.A.C."/>
            <person name="Steenwyk J.L."/>
            <person name="Rivero-Menendez O."/>
            <person name="Mead M.E."/>
            <person name="Silva L.P."/>
            <person name="Bastos R.W."/>
            <person name="Alastruey-Izquierdo A."/>
            <person name="Goldman G.H."/>
            <person name="Rokas A."/>
        </authorList>
    </citation>
    <scope>NUCLEOTIDE SEQUENCE</scope>
    <source>
        <strain evidence="14">CNM-CM8927</strain>
    </source>
</reference>
<evidence type="ECO:0000256" key="1">
    <source>
        <dbReference type="ARBA" id="ARBA00004477"/>
    </source>
</evidence>
<dbReference type="SUPFAM" id="SSF53649">
    <property type="entry name" value="Alkaline phosphatase-like"/>
    <property type="match status" value="1"/>
</dbReference>
<feature type="transmembrane region" description="Helical" evidence="12">
    <location>
        <begin position="768"/>
        <end position="794"/>
    </location>
</feature>
<dbReference type="InterPro" id="IPR002591">
    <property type="entry name" value="Phosphodiest/P_Trfase"/>
</dbReference>
<organism evidence="14 15">
    <name type="scientific">Aspergillus lentulus</name>
    <dbReference type="NCBI Taxonomy" id="293939"/>
    <lineage>
        <taxon>Eukaryota</taxon>
        <taxon>Fungi</taxon>
        <taxon>Dikarya</taxon>
        <taxon>Ascomycota</taxon>
        <taxon>Pezizomycotina</taxon>
        <taxon>Eurotiomycetes</taxon>
        <taxon>Eurotiomycetidae</taxon>
        <taxon>Eurotiales</taxon>
        <taxon>Aspergillaceae</taxon>
        <taxon>Aspergillus</taxon>
        <taxon>Aspergillus subgen. Fumigati</taxon>
    </lineage>
</organism>
<dbReference type="PANTHER" id="PTHR23072:SF0">
    <property type="entry name" value="GPI ETHANOLAMINE PHOSPHATE TRANSFERASE 2"/>
    <property type="match status" value="1"/>
</dbReference>
<comment type="pathway">
    <text evidence="2 12">Glycolipid biosynthesis; glycosylphosphatidylinositol-anchor biosynthesis.</text>
</comment>
<feature type="transmembrane region" description="Helical" evidence="12">
    <location>
        <begin position="640"/>
        <end position="661"/>
    </location>
</feature>
<gene>
    <name evidence="14" type="ORF">CNMCM8927_008451</name>
</gene>
<name>A0AAN6BN09_ASPLE</name>
<evidence type="ECO:0000256" key="8">
    <source>
        <dbReference type="ARBA" id="ARBA00022824"/>
    </source>
</evidence>
<dbReference type="Pfam" id="PF19316">
    <property type="entry name" value="PIGO_PIGG"/>
    <property type="match status" value="1"/>
</dbReference>
<evidence type="ECO:0000259" key="13">
    <source>
        <dbReference type="Pfam" id="PF19316"/>
    </source>
</evidence>
<dbReference type="PANTHER" id="PTHR23072">
    <property type="entry name" value="PHOSPHATIDYLINOSITOL GLYCAN-RELATED"/>
    <property type="match status" value="1"/>
</dbReference>
<evidence type="ECO:0000256" key="2">
    <source>
        <dbReference type="ARBA" id="ARBA00004687"/>
    </source>
</evidence>
<comment type="caution">
    <text evidence="14">The sequence shown here is derived from an EMBL/GenBank/DDBJ whole genome shotgun (WGS) entry which is preliminary data.</text>
</comment>
<dbReference type="Proteomes" id="UP000649114">
    <property type="component" value="Unassembled WGS sequence"/>
</dbReference>
<dbReference type="InterPro" id="IPR017850">
    <property type="entry name" value="Alkaline_phosphatase_core_sf"/>
</dbReference>
<evidence type="ECO:0000256" key="4">
    <source>
        <dbReference type="ARBA" id="ARBA00020830"/>
    </source>
</evidence>
<feature type="transmembrane region" description="Helical" evidence="12">
    <location>
        <begin position="456"/>
        <end position="475"/>
    </location>
</feature>
<dbReference type="GO" id="GO:0005789">
    <property type="term" value="C:endoplasmic reticulum membrane"/>
    <property type="evidence" value="ECO:0007669"/>
    <property type="project" value="UniProtKB-SubCell"/>
</dbReference>
<reference evidence="14" key="1">
    <citation type="journal article" date="2020" name="bioRxiv">
        <title>Genomic and phenotypic heterogeneity of clinical isolates of the human pathogens Aspergillus fumigatus, Aspergillus lentulus and Aspergillus fumigatiaffinis.</title>
        <authorList>
            <person name="dos Santos R.A.C."/>
            <person name="Steenwyk J.L."/>
            <person name="Rivero-Menendez O."/>
            <person name="Mead M.E."/>
            <person name="Silva L.P."/>
            <person name="Bastos R.W."/>
            <person name="Alastruey-Izquierdo A."/>
            <person name="Goldman G.H."/>
            <person name="Rokas A."/>
        </authorList>
    </citation>
    <scope>NUCLEOTIDE SEQUENCE</scope>
    <source>
        <strain evidence="14">CNM-CM8927</strain>
    </source>
</reference>
<evidence type="ECO:0000256" key="7">
    <source>
        <dbReference type="ARBA" id="ARBA00022692"/>
    </source>
</evidence>
<feature type="transmembrane region" description="Helical" evidence="12">
    <location>
        <begin position="856"/>
        <end position="875"/>
    </location>
</feature>
<keyword evidence="8 12" id="KW-0256">Endoplasmic reticulum</keyword>
<feature type="transmembrane region" description="Helical" evidence="12">
    <location>
        <begin position="566"/>
        <end position="584"/>
    </location>
</feature>
<keyword evidence="9 12" id="KW-1133">Transmembrane helix</keyword>